<dbReference type="GO" id="GO:0004523">
    <property type="term" value="F:RNA-DNA hybrid ribonuclease activity"/>
    <property type="evidence" value="ECO:0007669"/>
    <property type="project" value="InterPro"/>
</dbReference>
<evidence type="ECO:0000313" key="3">
    <source>
        <dbReference type="EMBL" id="KAI0495983.1"/>
    </source>
</evidence>
<dbReference type="SUPFAM" id="SSF53098">
    <property type="entry name" value="Ribonuclease H-like"/>
    <property type="match status" value="1"/>
</dbReference>
<dbReference type="Pfam" id="PF13456">
    <property type="entry name" value="RVT_3"/>
    <property type="match status" value="1"/>
</dbReference>
<dbReference type="SMR" id="A0A8T3AIH4"/>
<dbReference type="PANTHER" id="PTHR47723:SF19">
    <property type="entry name" value="POLYNUCLEOTIDYL TRANSFERASE, RIBONUCLEASE H-LIKE SUPERFAMILY PROTEIN"/>
    <property type="match status" value="1"/>
</dbReference>
<dbReference type="Gene3D" id="3.30.420.10">
    <property type="entry name" value="Ribonuclease H-like superfamily/Ribonuclease H"/>
    <property type="match status" value="1"/>
</dbReference>
<reference evidence="3" key="1">
    <citation type="journal article" date="2022" name="Front. Genet.">
        <title>Chromosome-Scale Assembly of the Dendrobium nobile Genome Provides Insights Into the Molecular Mechanism of the Biosynthesis of the Medicinal Active Ingredient of Dendrobium.</title>
        <authorList>
            <person name="Xu Q."/>
            <person name="Niu S.-C."/>
            <person name="Li K.-L."/>
            <person name="Zheng P.-J."/>
            <person name="Zhang X.-J."/>
            <person name="Jia Y."/>
            <person name="Liu Y."/>
            <person name="Niu Y.-X."/>
            <person name="Yu L.-H."/>
            <person name="Chen D.-F."/>
            <person name="Zhang G.-Q."/>
        </authorList>
    </citation>
    <scope>NUCLEOTIDE SEQUENCE</scope>
    <source>
        <tissue evidence="3">Leaf</tissue>
    </source>
</reference>
<dbReference type="OrthoDB" id="777212at2759"/>
<keyword evidence="1" id="KW-1133">Transmembrane helix</keyword>
<dbReference type="CDD" id="cd06222">
    <property type="entry name" value="RNase_H_like"/>
    <property type="match status" value="1"/>
</dbReference>
<dbReference type="InterPro" id="IPR053151">
    <property type="entry name" value="RNase_H-like"/>
</dbReference>
<keyword evidence="1" id="KW-0812">Transmembrane</keyword>
<dbReference type="InterPro" id="IPR002156">
    <property type="entry name" value="RNaseH_domain"/>
</dbReference>
<proteinExistence type="predicted"/>
<evidence type="ECO:0000313" key="4">
    <source>
        <dbReference type="Proteomes" id="UP000829196"/>
    </source>
</evidence>
<keyword evidence="4" id="KW-1185">Reference proteome</keyword>
<protein>
    <recommendedName>
        <fullName evidence="2">RNase H type-1 domain-containing protein</fullName>
    </recommendedName>
</protein>
<organism evidence="3 4">
    <name type="scientific">Dendrobium nobile</name>
    <name type="common">Orchid</name>
    <dbReference type="NCBI Taxonomy" id="94219"/>
    <lineage>
        <taxon>Eukaryota</taxon>
        <taxon>Viridiplantae</taxon>
        <taxon>Streptophyta</taxon>
        <taxon>Embryophyta</taxon>
        <taxon>Tracheophyta</taxon>
        <taxon>Spermatophyta</taxon>
        <taxon>Magnoliopsida</taxon>
        <taxon>Liliopsida</taxon>
        <taxon>Asparagales</taxon>
        <taxon>Orchidaceae</taxon>
        <taxon>Epidendroideae</taxon>
        <taxon>Malaxideae</taxon>
        <taxon>Dendrobiinae</taxon>
        <taxon>Dendrobium</taxon>
    </lineage>
</organism>
<accession>A0A8T3AIH4</accession>
<dbReference type="InterPro" id="IPR044730">
    <property type="entry name" value="RNase_H-like_dom_plant"/>
</dbReference>
<feature type="transmembrane region" description="Helical" evidence="1">
    <location>
        <begin position="214"/>
        <end position="234"/>
    </location>
</feature>
<evidence type="ECO:0000259" key="2">
    <source>
        <dbReference type="Pfam" id="PF13456"/>
    </source>
</evidence>
<sequence length="238" mass="27074">MVDTNIINNVISKIKNLYSCNVINCKTFDNCDIVAVKLGIQLDKGSDVYLDTMVYWVKTKPPFIKLNTDGSVGLAYAGAGGLIRDFQGDIISGFAAPVKRLDVLWAELNALFLGVQLCSKKGYHDVWIELDSNLIVTSILENFIGNAKNFYIFRKIRDILLTLNFRISHIYREGNMCADWLAKKGANLVDYEEIDIVNLDISFKGIRTEEFTRGIRYGFCFWFFFLCYFLSNFAGELS</sequence>
<name>A0A8T3AIH4_DENNO</name>
<comment type="caution">
    <text evidence="3">The sequence shown here is derived from an EMBL/GenBank/DDBJ whole genome shotgun (WGS) entry which is preliminary data.</text>
</comment>
<dbReference type="EMBL" id="JAGYWB010000016">
    <property type="protein sequence ID" value="KAI0495983.1"/>
    <property type="molecule type" value="Genomic_DNA"/>
</dbReference>
<evidence type="ECO:0000256" key="1">
    <source>
        <dbReference type="SAM" id="Phobius"/>
    </source>
</evidence>
<dbReference type="AlphaFoldDB" id="A0A8T3AIH4"/>
<gene>
    <name evidence="3" type="ORF">KFK09_022290</name>
</gene>
<dbReference type="PANTHER" id="PTHR47723">
    <property type="entry name" value="OS05G0353850 PROTEIN"/>
    <property type="match status" value="1"/>
</dbReference>
<feature type="domain" description="RNase H type-1" evidence="2">
    <location>
        <begin position="67"/>
        <end position="184"/>
    </location>
</feature>
<dbReference type="InterPro" id="IPR012337">
    <property type="entry name" value="RNaseH-like_sf"/>
</dbReference>
<keyword evidence="1" id="KW-0472">Membrane</keyword>
<dbReference type="Proteomes" id="UP000829196">
    <property type="component" value="Unassembled WGS sequence"/>
</dbReference>
<dbReference type="GO" id="GO:0003676">
    <property type="term" value="F:nucleic acid binding"/>
    <property type="evidence" value="ECO:0007669"/>
    <property type="project" value="InterPro"/>
</dbReference>
<dbReference type="InterPro" id="IPR036397">
    <property type="entry name" value="RNaseH_sf"/>
</dbReference>